<evidence type="ECO:0000256" key="5">
    <source>
        <dbReference type="ARBA" id="ARBA00022701"/>
    </source>
</evidence>
<dbReference type="InterPro" id="IPR032733">
    <property type="entry name" value="HAUS3_N"/>
</dbReference>
<dbReference type="Pfam" id="PF14932">
    <property type="entry name" value="HAUS-augmin3"/>
    <property type="match status" value="1"/>
</dbReference>
<dbReference type="EMBL" id="AXCN02002196">
    <property type="status" value="NOT_ANNOTATED_CDS"/>
    <property type="molecule type" value="Genomic_DNA"/>
</dbReference>
<feature type="domain" description="HAUS augmin-like complex subunit 3 N-terminal" evidence="11">
    <location>
        <begin position="23"/>
        <end position="252"/>
    </location>
</feature>
<keyword evidence="6" id="KW-0498">Mitosis</keyword>
<dbReference type="GO" id="GO:0051301">
    <property type="term" value="P:cell division"/>
    <property type="evidence" value="ECO:0007669"/>
    <property type="project" value="UniProtKB-KW"/>
</dbReference>
<keyword evidence="9" id="KW-0131">Cell cycle</keyword>
<proteinExistence type="inferred from homology"/>
<keyword evidence="4" id="KW-0132">Cell division</keyword>
<feature type="coiled-coil region" evidence="10">
    <location>
        <begin position="296"/>
        <end position="323"/>
    </location>
</feature>
<evidence type="ECO:0000259" key="11">
    <source>
        <dbReference type="Pfam" id="PF14932"/>
    </source>
</evidence>
<feature type="coiled-coil region" evidence="10">
    <location>
        <begin position="498"/>
        <end position="525"/>
    </location>
</feature>
<keyword evidence="8" id="KW-0206">Cytoskeleton</keyword>
<comment type="similarity">
    <text evidence="2">Belongs to the HAUS3 family.</text>
</comment>
<keyword evidence="7 10" id="KW-0175">Coiled coil</keyword>
<dbReference type="Proteomes" id="UP000075886">
    <property type="component" value="Unassembled WGS sequence"/>
</dbReference>
<keyword evidence="5" id="KW-0493">Microtubule</keyword>
<evidence type="ECO:0000256" key="1">
    <source>
        <dbReference type="ARBA" id="ARBA00004186"/>
    </source>
</evidence>
<dbReference type="EnsemblMetazoa" id="AFAF003460-RA">
    <property type="protein sequence ID" value="AFAF003460-PA"/>
    <property type="gene ID" value="AFAF003460"/>
</dbReference>
<evidence type="ECO:0000256" key="8">
    <source>
        <dbReference type="ARBA" id="ARBA00023212"/>
    </source>
</evidence>
<dbReference type="AlphaFoldDB" id="A0A182Q5I3"/>
<evidence type="ECO:0000256" key="6">
    <source>
        <dbReference type="ARBA" id="ARBA00022776"/>
    </source>
</evidence>
<dbReference type="GO" id="GO:0005874">
    <property type="term" value="C:microtubule"/>
    <property type="evidence" value="ECO:0007669"/>
    <property type="project" value="UniProtKB-KW"/>
</dbReference>
<evidence type="ECO:0000313" key="13">
    <source>
        <dbReference type="Proteomes" id="UP000075886"/>
    </source>
</evidence>
<sequence length="584" mass="69473">MEESSKVLEMLKKVGDIDVRHLWIIHDATFRDFFDWFSKIDDENLITDLLSKNYQELVHSGTVLDDDTLDKELQNLNKEYVDIHNYTDRDVEVLEQQLEQLVDIEENYEKLLNGAKKTDLILTKEVSEWERRVRDQEYILEKVTGSCREMASQLEESQQTTQQQIMDLHHCYYQRVGQNPPLFIYQMSIEQFDARCDQFLKYLEMYVKKHFTVKRLDSSKSTDDVDNQQVIDELEGIKVRLDAEELKLLEARREYAGVMKIVDRLQDHKWLPMKVSALKKQSVEMKNANEQDLLRMDLLKHELDMLIRQVNELKIESVLYENNKIKLDRAVSRLEYIQRLDKSISRELMNAELLWILMQLDLEKIRDRFDNADEMNGESKRCFKRIDAIKLLEKNCTVEEAYIEYQTQLAALVATHHDTTGGCTGDAVRDTKNILQHFSLLMKRLLKQCESIAKGTFQRRAEELLNQLIQQENILSRFVFDGPLNYPQFYDQEFLERVQKLSFALNQLERDFQNLRKDFRQNIEAPKRDQKFWLYNQRLWIWFLTEPKKVLIAIKEIKAEESKSTRYKVITGIKCKSIADDNKY</sequence>
<evidence type="ECO:0000256" key="7">
    <source>
        <dbReference type="ARBA" id="ARBA00023054"/>
    </source>
</evidence>
<evidence type="ECO:0000256" key="9">
    <source>
        <dbReference type="ARBA" id="ARBA00023306"/>
    </source>
</evidence>
<keyword evidence="13" id="KW-1185">Reference proteome</keyword>
<dbReference type="VEuPathDB" id="VectorBase:AFAF003460"/>
<reference evidence="13" key="1">
    <citation type="submission" date="2014-01" db="EMBL/GenBank/DDBJ databases">
        <title>The Genome Sequence of Anopheles farauti FAR1 (V2).</title>
        <authorList>
            <consortium name="The Broad Institute Genomics Platform"/>
            <person name="Neafsey D.E."/>
            <person name="Besansky N."/>
            <person name="Howell P."/>
            <person name="Walton C."/>
            <person name="Young S.K."/>
            <person name="Zeng Q."/>
            <person name="Gargeya S."/>
            <person name="Fitzgerald M."/>
            <person name="Haas B."/>
            <person name="Abouelleil A."/>
            <person name="Allen A.W."/>
            <person name="Alvarado L."/>
            <person name="Arachchi H.M."/>
            <person name="Berlin A.M."/>
            <person name="Chapman S.B."/>
            <person name="Gainer-Dewar J."/>
            <person name="Goldberg J."/>
            <person name="Griggs A."/>
            <person name="Gujja S."/>
            <person name="Hansen M."/>
            <person name="Howarth C."/>
            <person name="Imamovic A."/>
            <person name="Ireland A."/>
            <person name="Larimer J."/>
            <person name="McCowan C."/>
            <person name="Murphy C."/>
            <person name="Pearson M."/>
            <person name="Poon T.W."/>
            <person name="Priest M."/>
            <person name="Roberts A."/>
            <person name="Saif S."/>
            <person name="Shea T."/>
            <person name="Sisk P."/>
            <person name="Sykes S."/>
            <person name="Wortman J."/>
            <person name="Nusbaum C."/>
            <person name="Birren B."/>
        </authorList>
    </citation>
    <scope>NUCLEOTIDE SEQUENCE [LARGE SCALE GENOMIC DNA]</scope>
    <source>
        <strain evidence="13">FAR1</strain>
    </source>
</reference>
<evidence type="ECO:0000256" key="10">
    <source>
        <dbReference type="SAM" id="Coils"/>
    </source>
</evidence>
<evidence type="ECO:0000313" key="12">
    <source>
        <dbReference type="EnsemblMetazoa" id="AFAF003460-PA"/>
    </source>
</evidence>
<comment type="subcellular location">
    <subcellularLocation>
        <location evidence="1">Cytoplasm</location>
        <location evidence="1">Cytoskeleton</location>
        <location evidence="1">Spindle</location>
    </subcellularLocation>
</comment>
<dbReference type="STRING" id="69004.A0A182Q5I3"/>
<reference evidence="12" key="2">
    <citation type="submission" date="2020-05" db="UniProtKB">
        <authorList>
            <consortium name="EnsemblMetazoa"/>
        </authorList>
    </citation>
    <scope>IDENTIFICATION</scope>
    <source>
        <strain evidence="12">FAR1</strain>
    </source>
</reference>
<evidence type="ECO:0000256" key="4">
    <source>
        <dbReference type="ARBA" id="ARBA00022618"/>
    </source>
</evidence>
<protein>
    <recommendedName>
        <fullName evidence="11">HAUS augmin-like complex subunit 3 N-terminal domain-containing protein</fullName>
    </recommendedName>
</protein>
<dbReference type="GO" id="GO:0005819">
    <property type="term" value="C:spindle"/>
    <property type="evidence" value="ECO:0007669"/>
    <property type="project" value="UniProtKB-SubCell"/>
</dbReference>
<evidence type="ECO:0000256" key="3">
    <source>
        <dbReference type="ARBA" id="ARBA00022490"/>
    </source>
</evidence>
<organism evidence="12 13">
    <name type="scientific">Anopheles farauti</name>
    <dbReference type="NCBI Taxonomy" id="69004"/>
    <lineage>
        <taxon>Eukaryota</taxon>
        <taxon>Metazoa</taxon>
        <taxon>Ecdysozoa</taxon>
        <taxon>Arthropoda</taxon>
        <taxon>Hexapoda</taxon>
        <taxon>Insecta</taxon>
        <taxon>Pterygota</taxon>
        <taxon>Neoptera</taxon>
        <taxon>Endopterygota</taxon>
        <taxon>Diptera</taxon>
        <taxon>Nematocera</taxon>
        <taxon>Culicoidea</taxon>
        <taxon>Culicidae</taxon>
        <taxon>Anophelinae</taxon>
        <taxon>Anopheles</taxon>
    </lineage>
</organism>
<name>A0A182Q5I3_9DIPT</name>
<keyword evidence="3" id="KW-0963">Cytoplasm</keyword>
<evidence type="ECO:0000256" key="2">
    <source>
        <dbReference type="ARBA" id="ARBA00009645"/>
    </source>
</evidence>
<accession>A0A182Q5I3</accession>